<dbReference type="EMBL" id="BART01008023">
    <property type="protein sequence ID" value="GAG67456.1"/>
    <property type="molecule type" value="Genomic_DNA"/>
</dbReference>
<protein>
    <submittedName>
        <fullName evidence="1">Uncharacterized protein</fullName>
    </submittedName>
</protein>
<gene>
    <name evidence="1" type="ORF">S01H4_18129</name>
</gene>
<reference evidence="1" key="1">
    <citation type="journal article" date="2014" name="Front. Microbiol.">
        <title>High frequency of phylogenetically diverse reductive dehalogenase-homologous genes in deep subseafloor sedimentary metagenomes.</title>
        <authorList>
            <person name="Kawai M."/>
            <person name="Futagami T."/>
            <person name="Toyoda A."/>
            <person name="Takaki Y."/>
            <person name="Nishi S."/>
            <person name="Hori S."/>
            <person name="Arai W."/>
            <person name="Tsubouchi T."/>
            <person name="Morono Y."/>
            <person name="Uchiyama I."/>
            <person name="Ito T."/>
            <person name="Fujiyama A."/>
            <person name="Inagaki F."/>
            <person name="Takami H."/>
        </authorList>
    </citation>
    <scope>NUCLEOTIDE SEQUENCE</scope>
    <source>
        <strain evidence="1">Expedition CK06-06</strain>
    </source>
</reference>
<sequence length="134" mass="15880">MKKLALLLTLFLSIGIFSQNTDEFQLIKPLKKACKKGEYSKLEKFFVKKHGYKKYVLDGYEIFKSDYLEDYNYVFTNISSNKDYYKTVHYAVTELLNPKNEMTYETHSKFTAIHQIDSENNYHIVFILADLPQH</sequence>
<evidence type="ECO:0000313" key="1">
    <source>
        <dbReference type="EMBL" id="GAG67456.1"/>
    </source>
</evidence>
<dbReference type="AlphaFoldDB" id="X1B637"/>
<organism evidence="1">
    <name type="scientific">marine sediment metagenome</name>
    <dbReference type="NCBI Taxonomy" id="412755"/>
    <lineage>
        <taxon>unclassified sequences</taxon>
        <taxon>metagenomes</taxon>
        <taxon>ecological metagenomes</taxon>
    </lineage>
</organism>
<accession>X1B637</accession>
<proteinExistence type="predicted"/>
<name>X1B637_9ZZZZ</name>
<comment type="caution">
    <text evidence="1">The sequence shown here is derived from an EMBL/GenBank/DDBJ whole genome shotgun (WGS) entry which is preliminary data.</text>
</comment>